<keyword evidence="14" id="KW-0325">Glycoprotein</keyword>
<dbReference type="PANTHER" id="PTHR13697">
    <property type="entry name" value="PHOSPHOFRUCTOKINASE"/>
    <property type="match status" value="1"/>
</dbReference>
<keyword evidence="6 16" id="KW-0808">Transferase</keyword>
<dbReference type="GO" id="GO:0003872">
    <property type="term" value="F:6-phosphofructokinase activity"/>
    <property type="evidence" value="ECO:0007669"/>
    <property type="project" value="UniProtKB-UniRule"/>
</dbReference>
<dbReference type="GO" id="GO:0016020">
    <property type="term" value="C:membrane"/>
    <property type="evidence" value="ECO:0007669"/>
    <property type="project" value="TreeGrafter"/>
</dbReference>
<feature type="binding site" description="in other chain" evidence="16">
    <location>
        <begin position="169"/>
        <end position="171"/>
    </location>
    <ligand>
        <name>substrate</name>
        <note>ligand shared between dimeric partners</note>
    </ligand>
</feature>
<feature type="binding site" evidence="16">
    <location>
        <begin position="93"/>
        <end position="94"/>
    </location>
    <ligand>
        <name>ATP</name>
        <dbReference type="ChEBI" id="CHEBI:30616"/>
    </ligand>
</feature>
<dbReference type="UniPathway" id="UPA00109">
    <property type="reaction ID" value="UER00182"/>
</dbReference>
<evidence type="ECO:0000256" key="10">
    <source>
        <dbReference type="ARBA" id="ARBA00022840"/>
    </source>
</evidence>
<feature type="binding site" description="in other chain" evidence="16">
    <location>
        <position position="741"/>
    </location>
    <ligand>
        <name>beta-D-fructose 2,6-bisphosphate</name>
        <dbReference type="ChEBI" id="CHEBI:58579"/>
        <note>allosteric activator; ligand shared between dimeric partners</note>
    </ligand>
</feature>
<comment type="subunit">
    <text evidence="16">Homo- and heterotetramers.</text>
</comment>
<evidence type="ECO:0000256" key="5">
    <source>
        <dbReference type="ARBA" id="ARBA00022553"/>
    </source>
</evidence>
<dbReference type="GO" id="GO:0030388">
    <property type="term" value="P:fructose 1,6-bisphosphate metabolic process"/>
    <property type="evidence" value="ECO:0007669"/>
    <property type="project" value="TreeGrafter"/>
</dbReference>
<evidence type="ECO:0000259" key="18">
    <source>
        <dbReference type="Pfam" id="PF00365"/>
    </source>
</evidence>
<keyword evidence="20" id="KW-1185">Reference proteome</keyword>
<evidence type="ECO:0000313" key="20">
    <source>
        <dbReference type="Proteomes" id="UP000265140"/>
    </source>
</evidence>
<dbReference type="GO" id="GO:0061621">
    <property type="term" value="P:canonical glycolysis"/>
    <property type="evidence" value="ECO:0007669"/>
    <property type="project" value="TreeGrafter"/>
</dbReference>
<dbReference type="EC" id="2.7.1.11" evidence="16"/>
<dbReference type="Gene3D" id="3.40.50.450">
    <property type="match status" value="2"/>
</dbReference>
<dbReference type="GeneTree" id="ENSGT00940000155002"/>
<dbReference type="Proteomes" id="UP000265140">
    <property type="component" value="Chromosome 21"/>
</dbReference>
<dbReference type="PRINTS" id="PR00476">
    <property type="entry name" value="PHFRCTKINASE"/>
</dbReference>
<feature type="binding site" description="in other chain" evidence="16">
    <location>
        <begin position="534"/>
        <end position="538"/>
    </location>
    <ligand>
        <name>beta-D-fructose 2,6-bisphosphate</name>
        <dbReference type="ChEBI" id="CHEBI:58579"/>
        <note>allosteric activator; ligand shared between dimeric partners</note>
    </ligand>
</feature>
<dbReference type="GO" id="GO:0046872">
    <property type="term" value="F:metal ion binding"/>
    <property type="evidence" value="ECO:0007669"/>
    <property type="project" value="UniProtKB-KW"/>
</dbReference>
<evidence type="ECO:0000313" key="19">
    <source>
        <dbReference type="Ensembl" id="ENSELUP00000027262.3"/>
    </source>
</evidence>
<feature type="region of interest" description="C-terminal regulatory PFK domain 2" evidence="16">
    <location>
        <begin position="408"/>
        <end position="791"/>
    </location>
</feature>
<keyword evidence="9 16" id="KW-0418">Kinase</keyword>
<feature type="binding site" description="in other chain" evidence="16">
    <location>
        <begin position="213"/>
        <end position="215"/>
    </location>
    <ligand>
        <name>substrate</name>
        <note>ligand shared between dimeric partners</note>
    </ligand>
</feature>
<feature type="binding site" evidence="16">
    <location>
        <position position="572"/>
    </location>
    <ligand>
        <name>beta-D-fructose 2,6-bisphosphate</name>
        <dbReference type="ChEBI" id="CHEBI:58579"/>
        <note>allosteric activator; ligand shared between dimeric partners</note>
    </ligand>
</feature>
<dbReference type="GO" id="GO:0048029">
    <property type="term" value="F:monosaccharide binding"/>
    <property type="evidence" value="ECO:0007669"/>
    <property type="project" value="TreeGrafter"/>
</dbReference>
<feature type="binding site" evidence="16">
    <location>
        <position position="124"/>
    </location>
    <ligand>
        <name>Mg(2+)</name>
        <dbReference type="ChEBI" id="CHEBI:18420"/>
        <note>catalytic</note>
    </ligand>
</feature>
<dbReference type="FunFam" id="3.40.50.450:FF:000043">
    <property type="entry name" value="ATP-dependent 6-phosphofructokinase, platelet type"/>
    <property type="match status" value="1"/>
</dbReference>
<keyword evidence="10 16" id="KW-0067">ATP-binding</keyword>
<dbReference type="FunFam" id="3.40.50.450:FF:000064">
    <property type="entry name" value="Phosphofructokinase, platelet b"/>
    <property type="match status" value="1"/>
</dbReference>
<dbReference type="RefSeq" id="XP_012995025.1">
    <property type="nucleotide sequence ID" value="XM_013139571.4"/>
</dbReference>
<comment type="similarity">
    <text evidence="17">Belongs to the phosphofructokinase type A (PFKA) family. ATP-dependent PFK group I subfamily. Eukaryotic two domain clade "E" sub-subfamily.</text>
</comment>
<feature type="domain" description="Phosphofructokinase" evidence="18">
    <location>
        <begin position="408"/>
        <end position="693"/>
    </location>
</feature>
<evidence type="ECO:0000256" key="3">
    <source>
        <dbReference type="ARBA" id="ARBA00022490"/>
    </source>
</evidence>
<dbReference type="PIRSF" id="PIRSF000533">
    <property type="entry name" value="ATP_PFK_euk"/>
    <property type="match status" value="1"/>
</dbReference>
<comment type="function">
    <text evidence="16">Catalyzes the phosphorylation of D-fructose 6-phosphate to fructose 1,6-bisphosphate by ATP, the first committing step of glycolysis.</text>
</comment>
<reference evidence="19" key="4">
    <citation type="submission" date="2025-09" db="UniProtKB">
        <authorList>
            <consortium name="Ensembl"/>
        </authorList>
    </citation>
    <scope>IDENTIFICATION</scope>
</reference>
<evidence type="ECO:0000256" key="13">
    <source>
        <dbReference type="ARBA" id="ARBA00023152"/>
    </source>
</evidence>
<evidence type="ECO:0000256" key="14">
    <source>
        <dbReference type="ARBA" id="ARBA00023180"/>
    </source>
</evidence>
<comment type="subcellular location">
    <subcellularLocation>
        <location evidence="16">Cytoplasm</location>
    </subcellularLocation>
</comment>
<dbReference type="AlphaFoldDB" id="A0A3P8ZG45"/>
<dbReference type="GO" id="GO:0006002">
    <property type="term" value="P:fructose 6-phosphate metabolic process"/>
    <property type="evidence" value="ECO:0007669"/>
    <property type="project" value="InterPro"/>
</dbReference>
<organism evidence="19 20">
    <name type="scientific">Esox lucius</name>
    <name type="common">Northern pike</name>
    <dbReference type="NCBI Taxonomy" id="8010"/>
    <lineage>
        <taxon>Eukaryota</taxon>
        <taxon>Metazoa</taxon>
        <taxon>Chordata</taxon>
        <taxon>Craniata</taxon>
        <taxon>Vertebrata</taxon>
        <taxon>Euteleostomi</taxon>
        <taxon>Actinopterygii</taxon>
        <taxon>Neopterygii</taxon>
        <taxon>Teleostei</taxon>
        <taxon>Protacanthopterygii</taxon>
        <taxon>Esociformes</taxon>
        <taxon>Esocidae</taxon>
        <taxon>Esox</taxon>
    </lineage>
</organism>
<dbReference type="InterPro" id="IPR041914">
    <property type="entry name" value="PFK_vert-type"/>
</dbReference>
<dbReference type="GO" id="GO:0005524">
    <property type="term" value="F:ATP binding"/>
    <property type="evidence" value="ECO:0007669"/>
    <property type="project" value="UniProtKB-KW"/>
</dbReference>
<comment type="cofactor">
    <cofactor evidence="1 16">
        <name>Mg(2+)</name>
        <dbReference type="ChEBI" id="CHEBI:18420"/>
    </cofactor>
</comment>
<feature type="binding site" evidence="16">
    <location>
        <position position="661"/>
    </location>
    <ligand>
        <name>beta-D-fructose 2,6-bisphosphate</name>
        <dbReference type="ChEBI" id="CHEBI:58579"/>
        <note>allosteric activator; ligand shared between dimeric partners</note>
    </ligand>
</feature>
<dbReference type="PANTHER" id="PTHR13697:SF5">
    <property type="entry name" value="ATP-DEPENDENT 6-PHOSPHOFRUCTOKINASE, PLATELET TYPE"/>
    <property type="match status" value="1"/>
</dbReference>
<dbReference type="GO" id="GO:0070095">
    <property type="term" value="F:fructose-6-phosphate binding"/>
    <property type="evidence" value="ECO:0007669"/>
    <property type="project" value="TreeGrafter"/>
</dbReference>
<dbReference type="Bgee" id="ENSELUG00000003483">
    <property type="expression patterns" value="Expressed in brain and 15 other cell types or tissues"/>
</dbReference>
<feature type="binding site" description="in other chain" evidence="16">
    <location>
        <position position="635"/>
    </location>
    <ligand>
        <name>beta-D-fructose 2,6-bisphosphate</name>
        <dbReference type="ChEBI" id="CHEBI:58579"/>
        <note>allosteric activator; ligand shared between dimeric partners</note>
    </ligand>
</feature>
<evidence type="ECO:0000256" key="4">
    <source>
        <dbReference type="ARBA" id="ARBA00022533"/>
    </source>
</evidence>
<feature type="binding site" description="in other chain" evidence="16">
    <location>
        <begin position="667"/>
        <end position="670"/>
    </location>
    <ligand>
        <name>beta-D-fructose 2,6-bisphosphate</name>
        <dbReference type="ChEBI" id="CHEBI:58579"/>
        <note>allosteric activator; ligand shared between dimeric partners</note>
    </ligand>
</feature>
<keyword evidence="11 16" id="KW-0460">Magnesium</keyword>
<feature type="binding site" description="in other chain" evidence="16">
    <location>
        <begin position="303"/>
        <end position="306"/>
    </location>
    <ligand>
        <name>substrate</name>
        <note>ligand shared between dimeric partners</note>
    </ligand>
</feature>
<dbReference type="NCBIfam" id="TIGR02478">
    <property type="entry name" value="6PF1K_euk"/>
    <property type="match status" value="1"/>
</dbReference>
<dbReference type="PROSITE" id="PS00433">
    <property type="entry name" value="PHOSPHOFRUCTOKINASE"/>
    <property type="match status" value="2"/>
</dbReference>
<dbReference type="GO" id="GO:0005945">
    <property type="term" value="C:6-phosphofructokinase complex"/>
    <property type="evidence" value="ECO:0007669"/>
    <property type="project" value="TreeGrafter"/>
</dbReference>
<comment type="caution">
    <text evidence="16">Lacks conserved residue(s) required for the propagation of feature annotation.</text>
</comment>
<keyword evidence="7 16" id="KW-0479">Metal-binding</keyword>
<feature type="binding site" evidence="16">
    <location>
        <begin position="123"/>
        <end position="126"/>
    </location>
    <ligand>
        <name>ATP</name>
        <dbReference type="ChEBI" id="CHEBI:30616"/>
    </ligand>
</feature>
<keyword evidence="4 16" id="KW-0021">Allosteric enzyme</keyword>
<feature type="region of interest" description="N-terminal catalytic PFK domain 1" evidence="16">
    <location>
        <begin position="1"/>
        <end position="395"/>
    </location>
</feature>
<dbReference type="GeneID" id="105019441"/>
<accession>A0A3P8ZG45</accession>
<feature type="active site" description="Proton acceptor" evidence="16">
    <location>
        <position position="171"/>
    </location>
</feature>
<feature type="domain" description="Phosphofructokinase" evidence="18">
    <location>
        <begin position="22"/>
        <end position="328"/>
    </location>
</feature>
<evidence type="ECO:0000256" key="11">
    <source>
        <dbReference type="ARBA" id="ARBA00022842"/>
    </source>
</evidence>
<sequence length="791" mass="86616">MALPDTQSKRFFESLSGAGKAIAVLTSGGDAQGMNAAVRAVVRMGIYVGAKVYFIREGYQGMVDGGEDNIEEASWESVSSMLQMGGTVIGSARCKEFRTHEGRLKAAHNLVQRGITNLCVIGGDGSLTGANLFREEWSGLLEELVQQGSVDEDAVQKYSALHIVGMVGSIDNDFCGTDMTIGTDSALHRIIEVVDAIMTTAQSHQRTFVLEVMGRHCGYLALVSALACGADWVLIPEMPPEDGWEEKMCQKLSATRCRGSRLNIIIVAEGAIDRHGKAITGSVVKDLVVRCLGFDTRVTILGHVQRGGTPSAFDRILASRMGVEAVLALLETTANTPACVVSLCGNQAVRLPLMECVQMTQEVQKAMDEKKFEEAVKLRGRSFENNLRTYKLLAHRKLESELPHTDFNVAVLNVGAPAAGMNAAVRSAVRVGISEGHKMFAVNDGFEGFYKGQIKEIKWADVGGWTGQGGSLLGTKRTLPAKHVEKIAEQMRANNINALLVIGGFEALECLLQLYEARSVYEEFCIPMCMLPATISNNVPGTDLSIGADTALNAIVETCDRIKQSASGTKRRVFIIETMGGYCGYLASVGGLAAGADAAYIYEEPFDIRDLQSNVEHLTEKMKGAIQRGLVLRNENSNENYTTDFIYQLYSEEGKGVFDCRKNVLGHMQQGGAPSPFDRNFGTKISAKAMQWLSKKLKETFRQGRVFANTEDSCCLLGMRRRALVFQPVVQLKDETDFVHRIPKEQWWLKLRPLMKILAKYKTSYDVSDSGQLEHVVRNVRPKESDPSGAM</sequence>
<dbReference type="Pfam" id="PF00365">
    <property type="entry name" value="PFK"/>
    <property type="match status" value="2"/>
</dbReference>
<dbReference type="SUPFAM" id="SSF53784">
    <property type="entry name" value="Phosphofructokinase"/>
    <property type="match status" value="2"/>
</dbReference>
<dbReference type="Ensembl" id="ENSELUT00000016393.3">
    <property type="protein sequence ID" value="ENSELUP00000027262.3"/>
    <property type="gene ID" value="ENSELUG00000003483.3"/>
</dbReference>
<dbReference type="OMA" id="CIATRES"/>
<reference evidence="20" key="1">
    <citation type="journal article" date="2014" name="PLoS ONE">
        <title>The genome and linkage map of the northern pike (Esox lucius): conserved synteny revealed between the salmonid sister group and the Neoteleostei.</title>
        <authorList>
            <person name="Rondeau E.B."/>
            <person name="Minkley D.R."/>
            <person name="Leong J.S."/>
            <person name="Messmer A.M."/>
            <person name="Jantzen J.R."/>
            <person name="von Schalburg K.R."/>
            <person name="Lemon C."/>
            <person name="Bird N.H."/>
            <person name="Koop B.F."/>
        </authorList>
    </citation>
    <scope>NUCLEOTIDE SEQUENCE</scope>
</reference>
<keyword evidence="3 16" id="KW-0963">Cytoplasm</keyword>
<evidence type="ECO:0000256" key="15">
    <source>
        <dbReference type="ARBA" id="ARBA00048070"/>
    </source>
</evidence>
<evidence type="ECO:0000256" key="12">
    <source>
        <dbReference type="ARBA" id="ARBA00022990"/>
    </source>
</evidence>
<evidence type="ECO:0000256" key="1">
    <source>
        <dbReference type="ARBA" id="ARBA00001946"/>
    </source>
</evidence>
<evidence type="ECO:0000256" key="17">
    <source>
        <dbReference type="PIRNR" id="PIRNR000533"/>
    </source>
</evidence>
<dbReference type="InterPro" id="IPR000023">
    <property type="entry name" value="Phosphofructokinase_dom"/>
</dbReference>
<evidence type="ECO:0000256" key="6">
    <source>
        <dbReference type="ARBA" id="ARBA00022679"/>
    </source>
</evidence>
<evidence type="ECO:0000256" key="2">
    <source>
        <dbReference type="ARBA" id="ARBA00004679"/>
    </source>
</evidence>
<evidence type="ECO:0000256" key="9">
    <source>
        <dbReference type="ARBA" id="ARBA00022777"/>
    </source>
</evidence>
<dbReference type="InterPro" id="IPR035966">
    <property type="entry name" value="PKF_sf"/>
</dbReference>
<evidence type="ECO:0000256" key="16">
    <source>
        <dbReference type="HAMAP-Rule" id="MF_03184"/>
    </source>
</evidence>
<reference evidence="19" key="3">
    <citation type="submission" date="2025-08" db="UniProtKB">
        <authorList>
            <consortium name="Ensembl"/>
        </authorList>
    </citation>
    <scope>IDENTIFICATION</scope>
</reference>
<dbReference type="InterPro" id="IPR009161">
    <property type="entry name" value="6-Pfructokinase_euk"/>
</dbReference>
<dbReference type="GO" id="GO:0042802">
    <property type="term" value="F:identical protein binding"/>
    <property type="evidence" value="ECO:0007669"/>
    <property type="project" value="TreeGrafter"/>
</dbReference>
<keyword evidence="5" id="KW-0597">Phosphoprotein</keyword>
<feature type="binding site" evidence="16">
    <location>
        <position position="29"/>
    </location>
    <ligand>
        <name>ATP</name>
        <dbReference type="ChEBI" id="CHEBI:30616"/>
    </ligand>
</feature>
<dbReference type="CDD" id="cd00764">
    <property type="entry name" value="Eukaryotic_PFK"/>
    <property type="match status" value="1"/>
</dbReference>
<feature type="binding site" description="in other chain" evidence="16">
    <location>
        <position position="269"/>
    </location>
    <ligand>
        <name>substrate</name>
        <note>ligand shared between dimeric partners</note>
    </ligand>
</feature>
<evidence type="ECO:0000256" key="7">
    <source>
        <dbReference type="ARBA" id="ARBA00022723"/>
    </source>
</evidence>
<proteinExistence type="inferred from homology"/>
<keyword evidence="13 16" id="KW-0324">Glycolysis</keyword>
<feature type="binding site" description="in other chain" evidence="16">
    <location>
        <begin position="579"/>
        <end position="581"/>
    </location>
    <ligand>
        <name>beta-D-fructose 2,6-bisphosphate</name>
        <dbReference type="ChEBI" id="CHEBI:58579"/>
        <note>allosteric activator; ligand shared between dimeric partners</note>
    </ligand>
</feature>
<dbReference type="GO" id="GO:0016208">
    <property type="term" value="F:AMP binding"/>
    <property type="evidence" value="ECO:0007669"/>
    <property type="project" value="TreeGrafter"/>
</dbReference>
<evidence type="ECO:0000256" key="8">
    <source>
        <dbReference type="ARBA" id="ARBA00022741"/>
    </source>
</evidence>
<protein>
    <recommendedName>
        <fullName evidence="16">ATP-dependent 6-phosphofructokinase</fullName>
        <shortName evidence="16">ATP-PFK</shortName>
        <shortName evidence="16">Phosphofructokinase</shortName>
        <ecNumber evidence="16">2.7.1.11</ecNumber>
    </recommendedName>
    <alternativeName>
        <fullName evidence="16">Phosphohexokinase</fullName>
    </alternativeName>
</protein>
<dbReference type="CTD" id="560944"/>
<dbReference type="Gene3D" id="3.40.50.460">
    <property type="entry name" value="Phosphofructokinase domain"/>
    <property type="match status" value="2"/>
</dbReference>
<comment type="activity regulation">
    <text evidence="16">Allosterically activated by ADP, AMP, or fructose 2,6-bisphosphate, and allosterically inhibited by ATP or citrate.</text>
</comment>
<dbReference type="FunFam" id="3.40.50.460:FF:000001">
    <property type="entry name" value="ATP-dependent 6-phosphofructokinase"/>
    <property type="match status" value="1"/>
</dbReference>
<dbReference type="InterPro" id="IPR022953">
    <property type="entry name" value="ATP_PFK"/>
</dbReference>
<feature type="binding site" evidence="16">
    <location>
        <position position="297"/>
    </location>
    <ligand>
        <name>substrate</name>
        <note>ligand shared between dimeric partners</note>
    </ligand>
</feature>
<feature type="binding site" evidence="16">
    <location>
        <position position="206"/>
    </location>
    <ligand>
        <name>substrate</name>
        <note>ligand shared between dimeric partners</note>
    </ligand>
</feature>
<feature type="binding site" description="in other chain" evidence="16">
    <location>
        <position position="477"/>
    </location>
    <ligand>
        <name>beta-D-fructose 2,6-bisphosphate</name>
        <dbReference type="ChEBI" id="CHEBI:58579"/>
        <note>allosteric activator; ligand shared between dimeric partners</note>
    </ligand>
</feature>
<dbReference type="InterPro" id="IPR015912">
    <property type="entry name" value="Phosphofructokinase_CS"/>
</dbReference>
<comment type="similarity">
    <text evidence="16">Belongs to the phosphofructokinase type A (PFKA) family. ATP-dependent PFK group I subfamily. Eukaryotic two domain clade 'E' sub-subfamily.</text>
</comment>
<dbReference type="FunFam" id="3.40.50.460:FF:000003">
    <property type="entry name" value="ATP-dependent 6-phosphofructokinase"/>
    <property type="match status" value="1"/>
</dbReference>
<comment type="catalytic activity">
    <reaction evidence="15 16 17">
        <text>beta-D-fructose 6-phosphate + ATP = beta-D-fructose 1,6-bisphosphate + ADP + H(+)</text>
        <dbReference type="Rhea" id="RHEA:16109"/>
        <dbReference type="ChEBI" id="CHEBI:15378"/>
        <dbReference type="ChEBI" id="CHEBI:30616"/>
        <dbReference type="ChEBI" id="CHEBI:32966"/>
        <dbReference type="ChEBI" id="CHEBI:57634"/>
        <dbReference type="ChEBI" id="CHEBI:456216"/>
        <dbReference type="EC" id="2.7.1.11"/>
    </reaction>
</comment>
<keyword evidence="12" id="KW-0007">Acetylation</keyword>
<reference evidence="19" key="2">
    <citation type="submission" date="2020-02" db="EMBL/GenBank/DDBJ databases">
        <title>Esox lucius (northern pike) genome, fEsoLuc1, primary haplotype.</title>
        <authorList>
            <person name="Myers G."/>
            <person name="Karagic N."/>
            <person name="Meyer A."/>
            <person name="Pippel M."/>
            <person name="Reichard M."/>
            <person name="Winkler S."/>
            <person name="Tracey A."/>
            <person name="Sims Y."/>
            <person name="Howe K."/>
            <person name="Rhie A."/>
            <person name="Formenti G."/>
            <person name="Durbin R."/>
            <person name="Fedrigo O."/>
            <person name="Jarvis E.D."/>
        </authorList>
    </citation>
    <scope>NUCLEOTIDE SEQUENCE [LARGE SCALE GENOMIC DNA]</scope>
</reference>
<comment type="pathway">
    <text evidence="2 16 17">Carbohydrate degradation; glycolysis; D-glyceraldehyde 3-phosphate and glycerone phosphate from D-glucose: step 3/4.</text>
</comment>
<dbReference type="HAMAP" id="MF_03184">
    <property type="entry name" value="Phosphofructokinase_I_E"/>
    <property type="match status" value="1"/>
</dbReference>
<name>A0A3P8ZG45_ESOLU</name>
<keyword evidence="8 16" id="KW-0547">Nucleotide-binding</keyword>